<dbReference type="RefSeq" id="WP_169771581.1">
    <property type="nucleotide sequence ID" value="NZ_JABCUR010000002.1"/>
</dbReference>
<gene>
    <name evidence="1" type="ORF">HHJ78_02660</name>
</gene>
<organism evidence="1 2">
    <name type="scientific">Mobiluncus mulieris</name>
    <dbReference type="NCBI Taxonomy" id="2052"/>
    <lineage>
        <taxon>Bacteria</taxon>
        <taxon>Bacillati</taxon>
        <taxon>Actinomycetota</taxon>
        <taxon>Actinomycetes</taxon>
        <taxon>Actinomycetales</taxon>
        <taxon>Actinomycetaceae</taxon>
        <taxon>Mobiluncus</taxon>
    </lineage>
</organism>
<dbReference type="EMBL" id="JABCUR010000002">
    <property type="protein sequence ID" value="NMW64457.1"/>
    <property type="molecule type" value="Genomic_DNA"/>
</dbReference>
<sequence length="196" mass="20701">MDLNQDLNAALAGAASLKPENIGDMIEGTITSTEVTQHTDYATGKPETWEDGKPKTLIVISLHTDEGTDGAIYVKNWGAQRAALRKAIQATGLDANMALAPGNRIAMTYVGDEPNKNPKFDATKIYEYAITPRANLDGADLSPEPAAAEQPAAQGDPVALAKQLYAANIPTAKIAAETGLSETILAEILKNEPAPF</sequence>
<reference evidence="1 2" key="1">
    <citation type="submission" date="2020-04" db="EMBL/GenBank/DDBJ databases">
        <title>Antimicrobial susceptibility and clonality of vaginal-derived multi-drug resistant Mobiluncus isolates in China.</title>
        <authorList>
            <person name="Zhang X."/>
        </authorList>
    </citation>
    <scope>NUCLEOTIDE SEQUENCE [LARGE SCALE GENOMIC DNA]</scope>
    <source>
        <strain evidence="1 2">13</strain>
    </source>
</reference>
<comment type="caution">
    <text evidence="1">The sequence shown here is derived from an EMBL/GenBank/DDBJ whole genome shotgun (WGS) entry which is preliminary data.</text>
</comment>
<dbReference type="Proteomes" id="UP000578252">
    <property type="component" value="Unassembled WGS sequence"/>
</dbReference>
<accession>A0A7Y0Y3X2</accession>
<evidence type="ECO:0000313" key="2">
    <source>
        <dbReference type="Proteomes" id="UP000578252"/>
    </source>
</evidence>
<evidence type="ECO:0000313" key="1">
    <source>
        <dbReference type="EMBL" id="NMW64457.1"/>
    </source>
</evidence>
<protein>
    <submittedName>
        <fullName evidence="1">Uncharacterized protein</fullName>
    </submittedName>
</protein>
<name>A0A7Y0Y3X2_9ACTO</name>
<proteinExistence type="predicted"/>
<dbReference type="AlphaFoldDB" id="A0A7Y0Y3X2"/>